<keyword evidence="1" id="KW-1133">Transmembrane helix</keyword>
<dbReference type="Pfam" id="PF01663">
    <property type="entry name" value="Phosphodiest"/>
    <property type="match status" value="1"/>
</dbReference>
<protein>
    <submittedName>
        <fullName evidence="2">Nucleotide pyrophosphatase</fullName>
    </submittedName>
</protein>
<proteinExistence type="predicted"/>
<dbReference type="Gene3D" id="3.40.720.10">
    <property type="entry name" value="Alkaline Phosphatase, subunit A"/>
    <property type="match status" value="1"/>
</dbReference>
<evidence type="ECO:0000256" key="1">
    <source>
        <dbReference type="SAM" id="Phobius"/>
    </source>
</evidence>
<sequence>MRSTARVVGIVVELLVLWLVSALALVVLDAVFDGVTLDTVVVDGRSTSLPAAVALALVFGLLNAVLWPLVVRAMAWIGPVVLFVAVFLAGGLLLMLSMVLVPVATVDRTLDLFVMAALLSLFSSAVGGVIASRSDTSYRIMQVRRQRFRRRRATPATAEPGLLCLQIDGLGHGVLRRAIADGVTPTIAKLVRESHRLVAWHTDWSSQTGASQLGILHGCNHNVPAFRWYDKATGTIAVFSNPRDNEEREAERADRPGLLALDGASRGNLFTGGADDNVLVVSRMRGARLGGGAGYASYFFDPSSALRTVARMVAEIQRELRQAFHQRRRDIRPRVPRGGLYPFVRAFTTVVANDITVAAVVRDLIDGRSIIYADLIGYDEVSHHSGISRPETLAVLTKIDETIRLLLATVEQADRDYHVVLLSDHGQSQGATFSRRYGESLGHLVDRLCGDPDRPADEDRSAQADAEGRLYASASMGSAGEQTDVVPSSDRPVVLGSGNLGLISFPRIAGRADTADIEDTYPGVLDGLRGHPGVGFLLVAQPGGGSVVLGADGSVDVTTGVVTGTDPLRHFGPDALAKVRRTDTFDNVADIMVGGAYWPETDEVAAFEEQVGSHGGMGGPQSTPFLLFPTDLPHPPDPLHGAEAVHTVLAGWRDLRQPQVE</sequence>
<keyword evidence="1" id="KW-0812">Transmembrane</keyword>
<evidence type="ECO:0000313" key="2">
    <source>
        <dbReference type="EMBL" id="MXP19769.1"/>
    </source>
</evidence>
<dbReference type="InterPro" id="IPR007165">
    <property type="entry name" value="Phage_holin_4_2"/>
</dbReference>
<dbReference type="RefSeq" id="WP_160899967.1">
    <property type="nucleotide sequence ID" value="NZ_CP102850.1"/>
</dbReference>
<comment type="caution">
    <text evidence="2">The sequence shown here is derived from an EMBL/GenBank/DDBJ whole genome shotgun (WGS) entry which is preliminary data.</text>
</comment>
<feature type="transmembrane region" description="Helical" evidence="1">
    <location>
        <begin position="7"/>
        <end position="28"/>
    </location>
</feature>
<evidence type="ECO:0000313" key="3">
    <source>
        <dbReference type="Proteomes" id="UP000475545"/>
    </source>
</evidence>
<dbReference type="InterPro" id="IPR017850">
    <property type="entry name" value="Alkaline_phosphatase_core_sf"/>
</dbReference>
<dbReference type="EMBL" id="WMBR01000001">
    <property type="protein sequence ID" value="MXP19769.1"/>
    <property type="molecule type" value="Genomic_DNA"/>
</dbReference>
<accession>A0A6L7GIL7</accession>
<feature type="transmembrane region" description="Helical" evidence="1">
    <location>
        <begin position="112"/>
        <end position="131"/>
    </location>
</feature>
<organism evidence="2 3">
    <name type="scientific">Gordonia mangrovi</name>
    <dbReference type="NCBI Taxonomy" id="2665643"/>
    <lineage>
        <taxon>Bacteria</taxon>
        <taxon>Bacillati</taxon>
        <taxon>Actinomycetota</taxon>
        <taxon>Actinomycetes</taxon>
        <taxon>Mycobacteriales</taxon>
        <taxon>Gordoniaceae</taxon>
        <taxon>Gordonia</taxon>
    </lineage>
</organism>
<dbReference type="AlphaFoldDB" id="A0A6L7GIL7"/>
<dbReference type="Pfam" id="PF04020">
    <property type="entry name" value="Phage_holin_4_2"/>
    <property type="match status" value="1"/>
</dbReference>
<keyword evidence="3" id="KW-1185">Reference proteome</keyword>
<reference evidence="2 3" key="1">
    <citation type="submission" date="2019-11" db="EMBL/GenBank/DDBJ databases">
        <title>Gordonia sp. nov., a novel actinobacterium isolated from mangrove soil in Hainan.</title>
        <authorList>
            <person name="Huang X."/>
            <person name="Xie Y."/>
            <person name="Chu X."/>
            <person name="Xiao K."/>
        </authorList>
    </citation>
    <scope>NUCLEOTIDE SEQUENCE [LARGE SCALE GENOMIC DNA]</scope>
    <source>
        <strain evidence="2 3">HNM0687</strain>
    </source>
</reference>
<dbReference type="SUPFAM" id="SSF53649">
    <property type="entry name" value="Alkaline phosphatase-like"/>
    <property type="match status" value="1"/>
</dbReference>
<feature type="transmembrane region" description="Helical" evidence="1">
    <location>
        <begin position="76"/>
        <end position="100"/>
    </location>
</feature>
<feature type="transmembrane region" description="Helical" evidence="1">
    <location>
        <begin position="48"/>
        <end position="69"/>
    </location>
</feature>
<dbReference type="InterPro" id="IPR002591">
    <property type="entry name" value="Phosphodiest/P_Trfase"/>
</dbReference>
<gene>
    <name evidence="2" type="ORF">GIY30_00115</name>
</gene>
<name>A0A6L7GIL7_9ACTN</name>
<keyword evidence="1" id="KW-0472">Membrane</keyword>
<dbReference type="Proteomes" id="UP000475545">
    <property type="component" value="Unassembled WGS sequence"/>
</dbReference>